<keyword evidence="4" id="KW-0813">Transport</keyword>
<comment type="similarity">
    <text evidence="2">Belongs to the FliJ family.</text>
</comment>
<keyword evidence="10" id="KW-1006">Bacterial flagellum protein export</keyword>
<accession>A0ABP7XCS5</accession>
<keyword evidence="8" id="KW-0653">Protein transport</keyword>
<evidence type="ECO:0000256" key="1">
    <source>
        <dbReference type="ARBA" id="ARBA00004413"/>
    </source>
</evidence>
<dbReference type="Pfam" id="PF02050">
    <property type="entry name" value="FliJ"/>
    <property type="match status" value="1"/>
</dbReference>
<evidence type="ECO:0000256" key="9">
    <source>
        <dbReference type="ARBA" id="ARBA00023136"/>
    </source>
</evidence>
<evidence type="ECO:0000256" key="7">
    <source>
        <dbReference type="ARBA" id="ARBA00022795"/>
    </source>
</evidence>
<evidence type="ECO:0000256" key="3">
    <source>
        <dbReference type="ARBA" id="ARBA00020392"/>
    </source>
</evidence>
<reference evidence="12" key="1">
    <citation type="journal article" date="2019" name="Int. J. Syst. Evol. Microbiol.">
        <title>The Global Catalogue of Microorganisms (GCM) 10K type strain sequencing project: providing services to taxonomists for standard genome sequencing and annotation.</title>
        <authorList>
            <consortium name="The Broad Institute Genomics Platform"/>
            <consortium name="The Broad Institute Genome Sequencing Center for Infectious Disease"/>
            <person name="Wu L."/>
            <person name="Ma J."/>
        </authorList>
    </citation>
    <scope>NUCLEOTIDE SEQUENCE [LARGE SCALE GENOMIC DNA]</scope>
    <source>
        <strain evidence="12">JCM 16703</strain>
    </source>
</reference>
<keyword evidence="5" id="KW-1003">Cell membrane</keyword>
<name>A0ABP7XCS5_9ACTN</name>
<evidence type="ECO:0000256" key="8">
    <source>
        <dbReference type="ARBA" id="ARBA00022927"/>
    </source>
</evidence>
<keyword evidence="7" id="KW-1005">Bacterial flagellum biogenesis</keyword>
<dbReference type="RefSeq" id="WP_344731920.1">
    <property type="nucleotide sequence ID" value="NZ_BAAAZH010000006.1"/>
</dbReference>
<evidence type="ECO:0000313" key="11">
    <source>
        <dbReference type="EMBL" id="GAA4111836.1"/>
    </source>
</evidence>
<keyword evidence="12" id="KW-1185">Reference proteome</keyword>
<comment type="caution">
    <text evidence="11">The sequence shown here is derived from an EMBL/GenBank/DDBJ whole genome shotgun (WGS) entry which is preliminary data.</text>
</comment>
<dbReference type="Gene3D" id="1.10.287.1700">
    <property type="match status" value="1"/>
</dbReference>
<gene>
    <name evidence="11" type="ORF">GCM10022215_07830</name>
</gene>
<evidence type="ECO:0000256" key="10">
    <source>
        <dbReference type="ARBA" id="ARBA00023225"/>
    </source>
</evidence>
<keyword evidence="6" id="KW-0145">Chemotaxis</keyword>
<sequence>MRTLHDPGLRAVERVRGVREQDSRLGLQRALRDLAEREAALDRLEESIRTFGGAASGDMAQFAAIRQSLLELRHAVAAARDAVGAARSVAVDAHAHWSTDKSRLGAVEGLLERRAEERAVEAGRTEAKQLDDIAGQGWLRRARAEAEEG</sequence>
<organism evidence="11 12">
    <name type="scientific">Nocardioides fonticola</name>
    <dbReference type="NCBI Taxonomy" id="450363"/>
    <lineage>
        <taxon>Bacteria</taxon>
        <taxon>Bacillati</taxon>
        <taxon>Actinomycetota</taxon>
        <taxon>Actinomycetes</taxon>
        <taxon>Propionibacteriales</taxon>
        <taxon>Nocardioidaceae</taxon>
        <taxon>Nocardioides</taxon>
    </lineage>
</organism>
<dbReference type="InterPro" id="IPR053716">
    <property type="entry name" value="Flag_assembly_chemotaxis_eff"/>
</dbReference>
<dbReference type="EMBL" id="BAAAZH010000006">
    <property type="protein sequence ID" value="GAA4111836.1"/>
    <property type="molecule type" value="Genomic_DNA"/>
</dbReference>
<dbReference type="Proteomes" id="UP001501495">
    <property type="component" value="Unassembled WGS sequence"/>
</dbReference>
<proteinExistence type="inferred from homology"/>
<evidence type="ECO:0000313" key="12">
    <source>
        <dbReference type="Proteomes" id="UP001501495"/>
    </source>
</evidence>
<protein>
    <recommendedName>
        <fullName evidence="3">Flagellar FliJ protein</fullName>
    </recommendedName>
</protein>
<keyword evidence="9" id="KW-0472">Membrane</keyword>
<dbReference type="InterPro" id="IPR012823">
    <property type="entry name" value="Flagell_FliJ"/>
</dbReference>
<evidence type="ECO:0000256" key="2">
    <source>
        <dbReference type="ARBA" id="ARBA00010004"/>
    </source>
</evidence>
<comment type="subcellular location">
    <subcellularLocation>
        <location evidence="1">Cell membrane</location>
        <topology evidence="1">Peripheral membrane protein</topology>
        <orientation evidence="1">Cytoplasmic side</orientation>
    </subcellularLocation>
</comment>
<evidence type="ECO:0000256" key="6">
    <source>
        <dbReference type="ARBA" id="ARBA00022500"/>
    </source>
</evidence>
<evidence type="ECO:0000256" key="5">
    <source>
        <dbReference type="ARBA" id="ARBA00022475"/>
    </source>
</evidence>
<evidence type="ECO:0000256" key="4">
    <source>
        <dbReference type="ARBA" id="ARBA00022448"/>
    </source>
</evidence>